<dbReference type="InterPro" id="IPR036008">
    <property type="entry name" value="Aconitase_4Fe-4S_dom"/>
</dbReference>
<dbReference type="Gene3D" id="3.20.19.10">
    <property type="entry name" value="Aconitase, domain 4"/>
    <property type="match status" value="1"/>
</dbReference>
<keyword evidence="8 18" id="KW-0432">Leucine biosynthesis</keyword>
<keyword evidence="14 18" id="KW-0456">Lyase</keyword>
<feature type="domain" description="Aconitase A/isopropylmalate dehydratase small subunit swivel" evidence="21">
    <location>
        <begin position="536"/>
        <end position="659"/>
    </location>
</feature>
<dbReference type="HAMAP" id="MF_01031">
    <property type="entry name" value="LeuD_type1"/>
    <property type="match status" value="1"/>
</dbReference>
<dbReference type="GO" id="GO:0051539">
    <property type="term" value="F:4 iron, 4 sulfur cluster binding"/>
    <property type="evidence" value="ECO:0007669"/>
    <property type="project" value="UniProtKB-KW"/>
</dbReference>
<evidence type="ECO:0000256" key="14">
    <source>
        <dbReference type="ARBA" id="ARBA00023239"/>
    </source>
</evidence>
<evidence type="ECO:0000256" key="18">
    <source>
        <dbReference type="PIRNR" id="PIRNR001418"/>
    </source>
</evidence>
<dbReference type="InterPro" id="IPR018136">
    <property type="entry name" value="Aconitase_4Fe-4S_BS"/>
</dbReference>
<evidence type="ECO:0000256" key="11">
    <source>
        <dbReference type="ARBA" id="ARBA00022723"/>
    </source>
</evidence>
<dbReference type="NCBIfam" id="TIGR00170">
    <property type="entry name" value="leuC"/>
    <property type="match status" value="1"/>
</dbReference>
<dbReference type="NCBIfam" id="NF009116">
    <property type="entry name" value="PRK12466.1"/>
    <property type="match status" value="1"/>
</dbReference>
<evidence type="ECO:0000256" key="15">
    <source>
        <dbReference type="ARBA" id="ARBA00023304"/>
    </source>
</evidence>
<dbReference type="FunFam" id="3.30.499.10:FF:000006">
    <property type="entry name" value="3-isopropylmalate dehydratase large subunit"/>
    <property type="match status" value="1"/>
</dbReference>
<dbReference type="InterPro" id="IPR001030">
    <property type="entry name" value="Acoase/IPM_deHydtase_lsu_aba"/>
</dbReference>
<feature type="region of interest" description="Disordered" evidence="19">
    <location>
        <begin position="514"/>
        <end position="535"/>
    </location>
</feature>
<dbReference type="FunFam" id="3.20.19.10:FF:000003">
    <property type="entry name" value="3-isopropylmalate dehydratase small subunit"/>
    <property type="match status" value="1"/>
</dbReference>
<feature type="compositionally biased region" description="Low complexity" evidence="19">
    <location>
        <begin position="521"/>
        <end position="535"/>
    </location>
</feature>
<dbReference type="PANTHER" id="PTHR43822">
    <property type="entry name" value="HOMOACONITASE, MITOCHONDRIAL-RELATED"/>
    <property type="match status" value="1"/>
</dbReference>
<dbReference type="SUPFAM" id="SSF53732">
    <property type="entry name" value="Aconitase iron-sulfur domain"/>
    <property type="match status" value="1"/>
</dbReference>
<dbReference type="InterPro" id="IPR012235">
    <property type="entry name" value="3-IsopropMal_deHydtase_ssu/lsu"/>
</dbReference>
<dbReference type="SUPFAM" id="SSF52016">
    <property type="entry name" value="LeuD/IlvD-like"/>
    <property type="match status" value="1"/>
</dbReference>
<dbReference type="CDD" id="cd01583">
    <property type="entry name" value="IPMI"/>
    <property type="match status" value="1"/>
</dbReference>
<protein>
    <recommendedName>
        <fullName evidence="7 18">3-isopropylmalate dehydratase</fullName>
        <ecNumber evidence="6 18">4.2.1.33</ecNumber>
    </recommendedName>
    <alternativeName>
        <fullName evidence="16 18">Alpha-IPM isomerase</fullName>
    </alternativeName>
    <alternativeName>
        <fullName evidence="17 18">Isopropylmalate isomerase</fullName>
    </alternativeName>
</protein>
<dbReference type="InterPro" id="IPR050067">
    <property type="entry name" value="IPM_dehydratase_rel_enz"/>
</dbReference>
<evidence type="ECO:0000256" key="13">
    <source>
        <dbReference type="ARBA" id="ARBA00023014"/>
    </source>
</evidence>
<dbReference type="NCBIfam" id="TIGR00171">
    <property type="entry name" value="leuD"/>
    <property type="match status" value="1"/>
</dbReference>
<evidence type="ECO:0000256" key="10">
    <source>
        <dbReference type="ARBA" id="ARBA00022605"/>
    </source>
</evidence>
<comment type="cofactor">
    <cofactor evidence="2">
        <name>[4Fe-4S] cluster</name>
        <dbReference type="ChEBI" id="CHEBI:49883"/>
    </cofactor>
</comment>
<evidence type="ECO:0000256" key="8">
    <source>
        <dbReference type="ARBA" id="ARBA00022430"/>
    </source>
</evidence>
<comment type="caution">
    <text evidence="22">The sequence shown here is derived from an EMBL/GenBank/DDBJ whole genome shotgun (WGS) entry which is preliminary data.</text>
</comment>
<proteinExistence type="inferred from homology"/>
<evidence type="ECO:0000256" key="16">
    <source>
        <dbReference type="ARBA" id="ARBA00031631"/>
    </source>
</evidence>
<dbReference type="InterPro" id="IPR033940">
    <property type="entry name" value="IPMI_Swivel"/>
</dbReference>
<dbReference type="GO" id="GO:0009316">
    <property type="term" value="C:3-isopropylmalate dehydratase complex"/>
    <property type="evidence" value="ECO:0007669"/>
    <property type="project" value="InterPro"/>
</dbReference>
<dbReference type="InterPro" id="IPR033941">
    <property type="entry name" value="IPMI_cat"/>
</dbReference>
<dbReference type="OrthoDB" id="2279155at2759"/>
<comment type="similarity">
    <text evidence="5 18">Belongs to the aconitase/IPM isomerase family.</text>
</comment>
<comment type="catalytic activity">
    <reaction evidence="1 18">
        <text>(2R,3S)-3-isopropylmalate = (2S)-2-isopropylmalate</text>
        <dbReference type="Rhea" id="RHEA:32287"/>
        <dbReference type="ChEBI" id="CHEBI:1178"/>
        <dbReference type="ChEBI" id="CHEBI:35121"/>
        <dbReference type="EC" id="4.2.1.33"/>
    </reaction>
</comment>
<comment type="pathway">
    <text evidence="4 18">Amino-acid biosynthesis; L-leucine biosynthesis; L-leucine from 3-methyl-2-oxobutanoate: step 2/4.</text>
</comment>
<dbReference type="GO" id="GO:0009098">
    <property type="term" value="P:L-leucine biosynthetic process"/>
    <property type="evidence" value="ECO:0007669"/>
    <property type="project" value="UniProtKB-KW"/>
</dbReference>
<evidence type="ECO:0000256" key="7">
    <source>
        <dbReference type="ARBA" id="ARBA00014371"/>
    </source>
</evidence>
<name>A0A9P4UWX8_9PLEO</name>
<dbReference type="PROSITE" id="PS00450">
    <property type="entry name" value="ACONITASE_1"/>
    <property type="match status" value="1"/>
</dbReference>
<dbReference type="PANTHER" id="PTHR43822:SF9">
    <property type="entry name" value="3-ISOPROPYLMALATE DEHYDRATASE"/>
    <property type="match status" value="1"/>
</dbReference>
<dbReference type="EC" id="4.2.1.33" evidence="6 18"/>
<keyword evidence="15 18" id="KW-0100">Branched-chain amino acid biosynthesis</keyword>
<dbReference type="InterPro" id="IPR000573">
    <property type="entry name" value="AconitaseA/IPMdHydase_ssu_swvl"/>
</dbReference>
<evidence type="ECO:0000259" key="21">
    <source>
        <dbReference type="Pfam" id="PF00694"/>
    </source>
</evidence>
<dbReference type="GO" id="GO:0003861">
    <property type="term" value="F:3-isopropylmalate dehydratase activity"/>
    <property type="evidence" value="ECO:0007669"/>
    <property type="project" value="UniProtKB-EC"/>
</dbReference>
<dbReference type="Proteomes" id="UP000799444">
    <property type="component" value="Unassembled WGS sequence"/>
</dbReference>
<organism evidence="22 23">
    <name type="scientific">Polyplosphaeria fusca</name>
    <dbReference type="NCBI Taxonomy" id="682080"/>
    <lineage>
        <taxon>Eukaryota</taxon>
        <taxon>Fungi</taxon>
        <taxon>Dikarya</taxon>
        <taxon>Ascomycota</taxon>
        <taxon>Pezizomycotina</taxon>
        <taxon>Dothideomycetes</taxon>
        <taxon>Pleosporomycetidae</taxon>
        <taxon>Pleosporales</taxon>
        <taxon>Tetraplosphaeriaceae</taxon>
        <taxon>Polyplosphaeria</taxon>
    </lineage>
</organism>
<dbReference type="GO" id="GO:0046872">
    <property type="term" value="F:metal ion binding"/>
    <property type="evidence" value="ECO:0007669"/>
    <property type="project" value="UniProtKB-KW"/>
</dbReference>
<dbReference type="PIRSF" id="PIRSF001418">
    <property type="entry name" value="ACN"/>
    <property type="match status" value="1"/>
</dbReference>
<gene>
    <name evidence="22" type="ORF">EJ04DRAFT_581892</name>
</gene>
<evidence type="ECO:0000256" key="9">
    <source>
        <dbReference type="ARBA" id="ARBA00022485"/>
    </source>
</evidence>
<keyword evidence="23" id="KW-1185">Reference proteome</keyword>
<keyword evidence="12" id="KW-0408">Iron</keyword>
<dbReference type="InterPro" id="IPR015928">
    <property type="entry name" value="Aconitase/3IPM_dehydase_swvl"/>
</dbReference>
<dbReference type="HAMAP" id="MF_01026">
    <property type="entry name" value="LeuC_type1"/>
    <property type="match status" value="1"/>
</dbReference>
<sequence>MPGAVVPPKTLYDRVLGDHIVDERDDGTILLYIDRHLVHEVTSPQAFEGLRNASRKVRRLDCTLATVDHNIPTSSRKDLTTTEKFIDEADSRTQCMTLEENVKAFDLTYFGLGDKRQGIVHIIGPEQGFTLPGTTVVCGDSHTSTHGAFGALAFGIGTSEVEHVLATQTIITQRSKNMKVQVDGELAPGVSSKDIILHVIGQIGTAGGTGAVIEFCGSAIRGLSMEARMSICNMSIEAGARAGMIAPDQTTFDYLKGRPLAPKEDSTEWKKAISYWSTLRSDPDAKWDHEVYIDSKDIAPTVSWGTSPQDVVPITGVVPGPDDFQDEVKKEGCRRALKYMGLTAGTPMQDIQLDKIFIGSCTNARIEDLRAAARIVQGKKIAPNLKRAMIVPGSGLVKRQAEAEGLDKIFSDAGFEWREAGCSMCLGMNPDILSPGERCASTSNRNFEGRQGAGGRTHLMSPVMAAAAAIVGNLADVRKLAPPSSSSQPKASLNIEVDAHMEEMGSDEDLDRIIDAPADPAPQTSGSAPASAPSAMPKFETLRGIAAPFDVANIDTDAIIPKQFLKTIKRSGLGTALFHAWRYHPGSTLENPEFILNTSPYRSSKILVCTGPNFGCGSSREHAPWALLDFGIKCIIAPSFGDIFFNNTFKNGMLPIRITDSAALERIAADAKQGKEIEVDLPNQVVRDAEGKTLCAFEVEQFRKHCLVNGLDDIGLTMASVDKIELHEARRSREWPWLDGSGYLARHGKGPVEVRAAPVPRTNRGEVVGEPLEW</sequence>
<evidence type="ECO:0000259" key="20">
    <source>
        <dbReference type="Pfam" id="PF00330"/>
    </source>
</evidence>
<dbReference type="Gene3D" id="3.30.499.10">
    <property type="entry name" value="Aconitase, domain 3"/>
    <property type="match status" value="2"/>
</dbReference>
<evidence type="ECO:0000256" key="5">
    <source>
        <dbReference type="ARBA" id="ARBA00007185"/>
    </source>
</evidence>
<comment type="function">
    <text evidence="3 18">Catalyzes the isomerization between 2-isopropylmalate and 3-isopropylmalate, via the formation of 2-isopropylmaleate.</text>
</comment>
<dbReference type="PROSITE" id="PS01244">
    <property type="entry name" value="ACONITASE_2"/>
    <property type="match status" value="1"/>
</dbReference>
<evidence type="ECO:0000256" key="19">
    <source>
        <dbReference type="SAM" id="MobiDB-lite"/>
    </source>
</evidence>
<dbReference type="FunFam" id="3.30.499.10:FF:000007">
    <property type="entry name" value="3-isopropylmalate dehydratase large subunit"/>
    <property type="match status" value="1"/>
</dbReference>
<evidence type="ECO:0000256" key="2">
    <source>
        <dbReference type="ARBA" id="ARBA00001966"/>
    </source>
</evidence>
<dbReference type="EMBL" id="ML996320">
    <property type="protein sequence ID" value="KAF2727635.1"/>
    <property type="molecule type" value="Genomic_DNA"/>
</dbReference>
<dbReference type="InterPro" id="IPR004430">
    <property type="entry name" value="3-IsopropMal_deHydase_lsu"/>
</dbReference>
<dbReference type="NCBIfam" id="NF002458">
    <property type="entry name" value="PRK01641.1"/>
    <property type="match status" value="1"/>
</dbReference>
<dbReference type="Pfam" id="PF00330">
    <property type="entry name" value="Aconitase"/>
    <property type="match status" value="1"/>
</dbReference>
<evidence type="ECO:0000256" key="1">
    <source>
        <dbReference type="ARBA" id="ARBA00000491"/>
    </source>
</evidence>
<dbReference type="InterPro" id="IPR015931">
    <property type="entry name" value="Acnase/IPM_dHydase_lsu_aba_1/3"/>
</dbReference>
<dbReference type="PRINTS" id="PR00415">
    <property type="entry name" value="ACONITASE"/>
</dbReference>
<evidence type="ECO:0000256" key="6">
    <source>
        <dbReference type="ARBA" id="ARBA00011998"/>
    </source>
</evidence>
<keyword evidence="13" id="KW-0411">Iron-sulfur</keyword>
<dbReference type="Pfam" id="PF00694">
    <property type="entry name" value="Aconitase_C"/>
    <property type="match status" value="1"/>
</dbReference>
<evidence type="ECO:0000256" key="4">
    <source>
        <dbReference type="ARBA" id="ARBA00004729"/>
    </source>
</evidence>
<feature type="domain" description="Aconitase/3-isopropylmalate dehydratase large subunit alpha/beta/alpha" evidence="20">
    <location>
        <begin position="14"/>
        <end position="472"/>
    </location>
</feature>
<reference evidence="22" key="1">
    <citation type="journal article" date="2020" name="Stud. Mycol.">
        <title>101 Dothideomycetes genomes: a test case for predicting lifestyles and emergence of pathogens.</title>
        <authorList>
            <person name="Haridas S."/>
            <person name="Albert R."/>
            <person name="Binder M."/>
            <person name="Bloem J."/>
            <person name="Labutti K."/>
            <person name="Salamov A."/>
            <person name="Andreopoulos B."/>
            <person name="Baker S."/>
            <person name="Barry K."/>
            <person name="Bills G."/>
            <person name="Bluhm B."/>
            <person name="Cannon C."/>
            <person name="Castanera R."/>
            <person name="Culley D."/>
            <person name="Daum C."/>
            <person name="Ezra D."/>
            <person name="Gonzalez J."/>
            <person name="Henrissat B."/>
            <person name="Kuo A."/>
            <person name="Liang C."/>
            <person name="Lipzen A."/>
            <person name="Lutzoni F."/>
            <person name="Magnuson J."/>
            <person name="Mondo S."/>
            <person name="Nolan M."/>
            <person name="Ohm R."/>
            <person name="Pangilinan J."/>
            <person name="Park H.-J."/>
            <person name="Ramirez L."/>
            <person name="Alfaro M."/>
            <person name="Sun H."/>
            <person name="Tritt A."/>
            <person name="Yoshinaga Y."/>
            <person name="Zwiers L.-H."/>
            <person name="Turgeon B."/>
            <person name="Goodwin S."/>
            <person name="Spatafora J."/>
            <person name="Crous P."/>
            <person name="Grigoriev I."/>
        </authorList>
    </citation>
    <scope>NUCLEOTIDE SEQUENCE</scope>
    <source>
        <strain evidence="22">CBS 125425</strain>
    </source>
</reference>
<keyword evidence="9" id="KW-0004">4Fe-4S</keyword>
<evidence type="ECO:0000256" key="3">
    <source>
        <dbReference type="ARBA" id="ARBA00002695"/>
    </source>
</evidence>
<dbReference type="CDD" id="cd01577">
    <property type="entry name" value="IPMI_Swivel"/>
    <property type="match status" value="1"/>
</dbReference>
<evidence type="ECO:0000256" key="12">
    <source>
        <dbReference type="ARBA" id="ARBA00023004"/>
    </source>
</evidence>
<accession>A0A9P4UWX8</accession>
<evidence type="ECO:0000313" key="22">
    <source>
        <dbReference type="EMBL" id="KAF2727635.1"/>
    </source>
</evidence>
<dbReference type="AlphaFoldDB" id="A0A9P4UWX8"/>
<keyword evidence="11" id="KW-0479">Metal-binding</keyword>
<dbReference type="InterPro" id="IPR004431">
    <property type="entry name" value="3-IsopropMal_deHydase_ssu"/>
</dbReference>
<dbReference type="NCBIfam" id="NF004016">
    <property type="entry name" value="PRK05478.1"/>
    <property type="match status" value="1"/>
</dbReference>
<keyword evidence="10 18" id="KW-0028">Amino-acid biosynthesis</keyword>
<evidence type="ECO:0000256" key="17">
    <source>
        <dbReference type="ARBA" id="ARBA00033368"/>
    </source>
</evidence>
<evidence type="ECO:0000313" key="23">
    <source>
        <dbReference type="Proteomes" id="UP000799444"/>
    </source>
</evidence>